<dbReference type="RefSeq" id="WP_090980457.1">
    <property type="nucleotide sequence ID" value="NZ_FOJM01000002.1"/>
</dbReference>
<dbReference type="STRING" id="332999.SAMN04488511_102247"/>
<reference evidence="3" key="1">
    <citation type="submission" date="2016-10" db="EMBL/GenBank/DDBJ databases">
        <authorList>
            <person name="Varghese N."/>
            <person name="Submissions S."/>
        </authorList>
    </citation>
    <scope>NUCLEOTIDE SEQUENCE [LARGE SCALE GENOMIC DNA]</scope>
    <source>
        <strain evidence="3">DSM 18130</strain>
    </source>
</reference>
<name>A0A1I0SNQ5_9SPHI</name>
<proteinExistence type="predicted"/>
<accession>A0A1I0SNQ5</accession>
<dbReference type="OrthoDB" id="1029065at2"/>
<keyword evidence="3" id="KW-1185">Reference proteome</keyword>
<keyword evidence="1" id="KW-0812">Transmembrane</keyword>
<keyword evidence="1" id="KW-0472">Membrane</keyword>
<gene>
    <name evidence="2" type="ORF">SAMN04488511_102247</name>
</gene>
<evidence type="ECO:0000313" key="2">
    <source>
        <dbReference type="EMBL" id="SFA41119.1"/>
    </source>
</evidence>
<dbReference type="Pfam" id="PF13572">
    <property type="entry name" value="DUF4134"/>
    <property type="match status" value="1"/>
</dbReference>
<feature type="transmembrane region" description="Helical" evidence="1">
    <location>
        <begin position="79"/>
        <end position="100"/>
    </location>
</feature>
<organism evidence="2 3">
    <name type="scientific">Pedobacter suwonensis</name>
    <dbReference type="NCBI Taxonomy" id="332999"/>
    <lineage>
        <taxon>Bacteria</taxon>
        <taxon>Pseudomonadati</taxon>
        <taxon>Bacteroidota</taxon>
        <taxon>Sphingobacteriia</taxon>
        <taxon>Sphingobacteriales</taxon>
        <taxon>Sphingobacteriaceae</taxon>
        <taxon>Pedobacter</taxon>
    </lineage>
</organism>
<evidence type="ECO:0000256" key="1">
    <source>
        <dbReference type="SAM" id="Phobius"/>
    </source>
</evidence>
<dbReference type="AlphaFoldDB" id="A0A1I0SNQ5"/>
<protein>
    <submittedName>
        <fullName evidence="2">Uncharacterized protein</fullName>
    </submittedName>
</protein>
<evidence type="ECO:0000313" key="3">
    <source>
        <dbReference type="Proteomes" id="UP000198836"/>
    </source>
</evidence>
<feature type="transmembrane region" description="Helical" evidence="1">
    <location>
        <begin position="49"/>
        <end position="67"/>
    </location>
</feature>
<dbReference type="InterPro" id="IPR025408">
    <property type="entry name" value="DUF4134"/>
</dbReference>
<dbReference type="EMBL" id="FOJM01000002">
    <property type="protein sequence ID" value="SFA41119.1"/>
    <property type="molecule type" value="Genomic_DNA"/>
</dbReference>
<sequence>MGWFKLLLLVVGLITLAFFPLIISAQPGLTEMQQARSFIRDSFFSMRDLSYVIAALVALSGAVMVYHKWQMGKDVGMDISAWFFSSIFVLLTGAFLSQLLGI</sequence>
<dbReference type="Proteomes" id="UP000198836">
    <property type="component" value="Unassembled WGS sequence"/>
</dbReference>
<keyword evidence="1" id="KW-1133">Transmembrane helix</keyword>